<feature type="region of interest" description="Disordered" evidence="1">
    <location>
        <begin position="120"/>
        <end position="186"/>
    </location>
</feature>
<reference evidence="3" key="1">
    <citation type="submission" date="2023-07" db="EMBL/GenBank/DDBJ databases">
        <authorList>
            <person name="Haufschild T."/>
            <person name="Kallscheuer N."/>
            <person name="Hammer J."/>
            <person name="Kohn T."/>
            <person name="Kabuu M."/>
            <person name="Jogler M."/>
            <person name="Wohfarth N."/>
            <person name="Heuer A."/>
            <person name="Rohde M."/>
            <person name="van Teeseling M.C.F."/>
            <person name="Jogler C."/>
        </authorList>
    </citation>
    <scope>NUCLEOTIDE SEQUENCE</scope>
    <source>
        <strain evidence="3">Strain 138</strain>
        <strain evidence="4">Strain 318</strain>
    </source>
</reference>
<accession>A0AA49JSV1</accession>
<dbReference type="SUPFAM" id="SSF63829">
    <property type="entry name" value="Calcium-dependent phosphotriesterase"/>
    <property type="match status" value="1"/>
</dbReference>
<evidence type="ECO:0000313" key="4">
    <source>
        <dbReference type="EMBL" id="WKW13938.1"/>
    </source>
</evidence>
<feature type="signal peptide" evidence="2">
    <location>
        <begin position="1"/>
        <end position="22"/>
    </location>
</feature>
<sequence length="422" mass="45661">MKPIRMMPLAMLALAAPLSAQQAPRTLPAPQAEYEEPFSQIGGVRELRDGRVIVADPRDKIVSVVDFRSGTAAKIGREGSGPQEFGLPMRLYAAPGDTTLLFDPLNSRYLIIGPDAKPISTFRLEDETPRRPQTPPPGQGQGRPQGGPQISLGGPGFSPRASDARGRLYGEGSPISPGPNGPVVADSVPLIRLDRSTRRMDTLTYIVLPKSNSQVSGSQGNVRVMIGGANPLAPRDEWAVFPDGRVAVARAGTYHIEFIAPDGSKRSGPRIAYTPVRMNAAEIRYEEGLRNAARATQMSIMVTNNNGQRSTTAQMGPGANAPPLEPLTDWPEVKPPFRAGQASVWARPNGELWVRRTENAQARGTLYDVINAQGTVAFQVRLEDGVTLAGFGTNTIYTTRKDEDDLVYLRRHTATEIPLRGN</sequence>
<dbReference type="EMBL" id="CP130613">
    <property type="protein sequence ID" value="WKW13938.1"/>
    <property type="molecule type" value="Genomic_DNA"/>
</dbReference>
<gene>
    <name evidence="3" type="ORF">Strain138_000262</name>
    <name evidence="4" type="ORF">Strain318_000262</name>
</gene>
<proteinExistence type="predicted"/>
<accession>A0AA49JYH7</accession>
<dbReference type="Proteomes" id="UP001229955">
    <property type="component" value="Chromosome"/>
</dbReference>
<evidence type="ECO:0000313" key="3">
    <source>
        <dbReference type="EMBL" id="WKW11028.1"/>
    </source>
</evidence>
<evidence type="ECO:0000256" key="1">
    <source>
        <dbReference type="SAM" id="MobiDB-lite"/>
    </source>
</evidence>
<dbReference type="AlphaFoldDB" id="A0AA49JSV1"/>
<keyword evidence="2" id="KW-0732">Signal</keyword>
<organism evidence="3">
    <name type="scientific">Pseudogemmatithrix spongiicola</name>
    <dbReference type="NCBI Taxonomy" id="3062599"/>
    <lineage>
        <taxon>Bacteria</taxon>
        <taxon>Pseudomonadati</taxon>
        <taxon>Gemmatimonadota</taxon>
        <taxon>Gemmatimonadia</taxon>
        <taxon>Gemmatimonadales</taxon>
        <taxon>Gemmatimonadaceae</taxon>
        <taxon>Pseudogemmatithrix</taxon>
    </lineage>
</organism>
<feature type="chain" id="PRO_5041204102" evidence="2">
    <location>
        <begin position="23"/>
        <end position="422"/>
    </location>
</feature>
<keyword evidence="5" id="KW-1185">Reference proteome</keyword>
<evidence type="ECO:0000256" key="2">
    <source>
        <dbReference type="SAM" id="SignalP"/>
    </source>
</evidence>
<evidence type="ECO:0000313" key="5">
    <source>
        <dbReference type="Proteomes" id="UP001229955"/>
    </source>
</evidence>
<protein>
    <submittedName>
        <fullName evidence="3">Uncharacterized protein</fullName>
    </submittedName>
</protein>
<dbReference type="KEGG" id="pspc:Strain318_000262"/>
<name>A0AA49JSV1_9BACT</name>
<dbReference type="RefSeq" id="WP_367886733.1">
    <property type="nucleotide sequence ID" value="NZ_CP130612.1"/>
</dbReference>
<dbReference type="EMBL" id="CP130612">
    <property type="protein sequence ID" value="WKW11028.1"/>
    <property type="molecule type" value="Genomic_DNA"/>
</dbReference>